<reference evidence="1 2" key="1">
    <citation type="journal article" date="2019" name="Emerg. Microbes Infect.">
        <title>Comprehensive subspecies identification of 175 nontuberculous mycobacteria species based on 7547 genomic profiles.</title>
        <authorList>
            <person name="Matsumoto Y."/>
            <person name="Kinjo T."/>
            <person name="Motooka D."/>
            <person name="Nabeya D."/>
            <person name="Jung N."/>
            <person name="Uechi K."/>
            <person name="Horii T."/>
            <person name="Iida T."/>
            <person name="Fujita J."/>
            <person name="Nakamura S."/>
        </authorList>
    </citation>
    <scope>NUCLEOTIDE SEQUENCE [LARGE SCALE GENOMIC DNA]</scope>
    <source>
        <strain evidence="1 2">JCM 14738</strain>
    </source>
</reference>
<organism evidence="1 2">
    <name type="scientific">Mycobacterium conspicuum</name>
    <dbReference type="NCBI Taxonomy" id="44010"/>
    <lineage>
        <taxon>Bacteria</taxon>
        <taxon>Bacillati</taxon>
        <taxon>Actinomycetota</taxon>
        <taxon>Actinomycetes</taxon>
        <taxon>Mycobacteriales</taxon>
        <taxon>Mycobacteriaceae</taxon>
        <taxon>Mycobacterium</taxon>
    </lineage>
</organism>
<sequence>MTRSGQDSVLFVHEIHSVHGDTGEAFERLLCDRWYPAVAREDGARLVWCVRSMPGAIGYPELITLTAVAGATALEGLMTRVRSGDLHDDYAALDDIRVKVTTRLMKPLNFSPLAIDLAAMPTTPVDRGRSEMYIHDTVPPCPGMQRRYETAMGDFYMKTIEVEGMVIRNWAGLETIAGGGTVPENLMITHIGTAKAGADLLMMDIPRSAFEPGQWMYEALQLRDTWTSRLVRTVPWSPID</sequence>
<name>A0A7I7YAW8_9MYCO</name>
<keyword evidence="2" id="KW-1185">Reference proteome</keyword>
<proteinExistence type="predicted"/>
<dbReference type="Proteomes" id="UP000467385">
    <property type="component" value="Chromosome"/>
</dbReference>
<dbReference type="AlphaFoldDB" id="A0A7I7YAW8"/>
<evidence type="ECO:0008006" key="3">
    <source>
        <dbReference type="Google" id="ProtNLM"/>
    </source>
</evidence>
<gene>
    <name evidence="1" type="ORF">MCNS_19090</name>
</gene>
<evidence type="ECO:0000313" key="2">
    <source>
        <dbReference type="Proteomes" id="UP000467385"/>
    </source>
</evidence>
<accession>A0A7I7YAW8</accession>
<protein>
    <recommendedName>
        <fullName evidence="3">NIPSNAP family containing protein</fullName>
    </recommendedName>
</protein>
<evidence type="ECO:0000313" key="1">
    <source>
        <dbReference type="EMBL" id="BBZ38846.1"/>
    </source>
</evidence>
<dbReference type="EMBL" id="AP022613">
    <property type="protein sequence ID" value="BBZ38846.1"/>
    <property type="molecule type" value="Genomic_DNA"/>
</dbReference>